<proteinExistence type="predicted"/>
<sequence length="138" mass="15517">MKNPSHEESILYQHISGSALEIAVSGTVYKSGCRPNNSVLEDLVINPLPVNGNQIQQGTCNVNLYVPDLRLLVNNEWQFFPNSERIATLLDLATALLASHDEDWYGFELALTSNPMAVPELKQHYVNLRVDFQFFPTV</sequence>
<dbReference type="EMBL" id="WPIN01000021">
    <property type="protein sequence ID" value="MVM35263.1"/>
    <property type="molecule type" value="Genomic_DNA"/>
</dbReference>
<protein>
    <recommendedName>
        <fullName evidence="3">DUF3168 domain-containing protein</fullName>
    </recommendedName>
</protein>
<dbReference type="Proteomes" id="UP000436006">
    <property type="component" value="Unassembled WGS sequence"/>
</dbReference>
<evidence type="ECO:0008006" key="3">
    <source>
        <dbReference type="Google" id="ProtNLM"/>
    </source>
</evidence>
<evidence type="ECO:0000313" key="1">
    <source>
        <dbReference type="EMBL" id="MVM35263.1"/>
    </source>
</evidence>
<comment type="caution">
    <text evidence="1">The sequence shown here is derived from an EMBL/GenBank/DDBJ whole genome shotgun (WGS) entry which is preliminary data.</text>
</comment>
<keyword evidence="2" id="KW-1185">Reference proteome</keyword>
<gene>
    <name evidence="1" type="ORF">GO755_34900</name>
</gene>
<name>A0A7K1SNM1_9BACT</name>
<reference evidence="1 2" key="1">
    <citation type="submission" date="2019-12" db="EMBL/GenBank/DDBJ databases">
        <title>Spirosoma sp. HMF4905 genome sequencing and assembly.</title>
        <authorList>
            <person name="Kang H."/>
            <person name="Cha I."/>
            <person name="Kim H."/>
            <person name="Joh K."/>
        </authorList>
    </citation>
    <scope>NUCLEOTIDE SEQUENCE [LARGE SCALE GENOMIC DNA]</scope>
    <source>
        <strain evidence="1 2">HMF4905</strain>
    </source>
</reference>
<dbReference type="RefSeq" id="WP_157590069.1">
    <property type="nucleotide sequence ID" value="NZ_WPIN01000021.1"/>
</dbReference>
<evidence type="ECO:0000313" key="2">
    <source>
        <dbReference type="Proteomes" id="UP000436006"/>
    </source>
</evidence>
<organism evidence="1 2">
    <name type="scientific">Spirosoma arboris</name>
    <dbReference type="NCBI Taxonomy" id="2682092"/>
    <lineage>
        <taxon>Bacteria</taxon>
        <taxon>Pseudomonadati</taxon>
        <taxon>Bacteroidota</taxon>
        <taxon>Cytophagia</taxon>
        <taxon>Cytophagales</taxon>
        <taxon>Cytophagaceae</taxon>
        <taxon>Spirosoma</taxon>
    </lineage>
</organism>
<accession>A0A7K1SNM1</accession>
<dbReference type="AlphaFoldDB" id="A0A7K1SNM1"/>